<reference evidence="3" key="1">
    <citation type="journal article" date="2020" name="Stud. Mycol.">
        <title>101 Dothideomycetes genomes: a test case for predicting lifestyles and emergence of pathogens.</title>
        <authorList>
            <person name="Haridas S."/>
            <person name="Albert R."/>
            <person name="Binder M."/>
            <person name="Bloem J."/>
            <person name="Labutti K."/>
            <person name="Salamov A."/>
            <person name="Andreopoulos B."/>
            <person name="Baker S."/>
            <person name="Barry K."/>
            <person name="Bills G."/>
            <person name="Bluhm B."/>
            <person name="Cannon C."/>
            <person name="Castanera R."/>
            <person name="Culley D."/>
            <person name="Daum C."/>
            <person name="Ezra D."/>
            <person name="Gonzalez J."/>
            <person name="Henrissat B."/>
            <person name="Kuo A."/>
            <person name="Liang C."/>
            <person name="Lipzen A."/>
            <person name="Lutzoni F."/>
            <person name="Magnuson J."/>
            <person name="Mondo S."/>
            <person name="Nolan M."/>
            <person name="Ohm R."/>
            <person name="Pangilinan J."/>
            <person name="Park H.-J."/>
            <person name="Ramirez L."/>
            <person name="Alfaro M."/>
            <person name="Sun H."/>
            <person name="Tritt A."/>
            <person name="Yoshinaga Y."/>
            <person name="Zwiers L.-H."/>
            <person name="Turgeon B."/>
            <person name="Goodwin S."/>
            <person name="Spatafora J."/>
            <person name="Crous P."/>
            <person name="Grigoriev I."/>
        </authorList>
    </citation>
    <scope>NUCLEOTIDE SEQUENCE</scope>
    <source>
        <strain evidence="3">CBS 690.94</strain>
    </source>
</reference>
<name>A0A9P4P7X9_9PLEO</name>
<feature type="signal peptide" evidence="2">
    <location>
        <begin position="1"/>
        <end position="24"/>
    </location>
</feature>
<organism evidence="3 4">
    <name type="scientific">Karstenula rhodostoma CBS 690.94</name>
    <dbReference type="NCBI Taxonomy" id="1392251"/>
    <lineage>
        <taxon>Eukaryota</taxon>
        <taxon>Fungi</taxon>
        <taxon>Dikarya</taxon>
        <taxon>Ascomycota</taxon>
        <taxon>Pezizomycotina</taxon>
        <taxon>Dothideomycetes</taxon>
        <taxon>Pleosporomycetidae</taxon>
        <taxon>Pleosporales</taxon>
        <taxon>Massarineae</taxon>
        <taxon>Didymosphaeriaceae</taxon>
        <taxon>Karstenula</taxon>
    </lineage>
</organism>
<dbReference type="Proteomes" id="UP000799764">
    <property type="component" value="Unassembled WGS sequence"/>
</dbReference>
<protein>
    <recommendedName>
        <fullName evidence="5">SbsA Ig-like domain-containing protein</fullName>
    </recommendedName>
</protein>
<feature type="compositionally biased region" description="Gly residues" evidence="1">
    <location>
        <begin position="138"/>
        <end position="154"/>
    </location>
</feature>
<dbReference type="AlphaFoldDB" id="A0A9P4P7X9"/>
<keyword evidence="2" id="KW-0732">Signal</keyword>
<gene>
    <name evidence="3" type="ORF">P171DRAFT_490562</name>
</gene>
<feature type="chain" id="PRO_5040392812" description="SbsA Ig-like domain-containing protein" evidence="2">
    <location>
        <begin position="25"/>
        <end position="154"/>
    </location>
</feature>
<comment type="caution">
    <text evidence="3">The sequence shown here is derived from an EMBL/GenBank/DDBJ whole genome shotgun (WGS) entry which is preliminary data.</text>
</comment>
<dbReference type="OrthoDB" id="2019149at2759"/>
<evidence type="ECO:0000313" key="4">
    <source>
        <dbReference type="Proteomes" id="UP000799764"/>
    </source>
</evidence>
<feature type="region of interest" description="Disordered" evidence="1">
    <location>
        <begin position="124"/>
        <end position="154"/>
    </location>
</feature>
<evidence type="ECO:0000256" key="2">
    <source>
        <dbReference type="SAM" id="SignalP"/>
    </source>
</evidence>
<accession>A0A9P4P7X9</accession>
<keyword evidence="4" id="KW-1185">Reference proteome</keyword>
<evidence type="ECO:0008006" key="5">
    <source>
        <dbReference type="Google" id="ProtNLM"/>
    </source>
</evidence>
<evidence type="ECO:0000256" key="1">
    <source>
        <dbReference type="SAM" id="MobiDB-lite"/>
    </source>
</evidence>
<dbReference type="EMBL" id="MU001510">
    <property type="protein sequence ID" value="KAF2439126.1"/>
    <property type="molecule type" value="Genomic_DNA"/>
</dbReference>
<sequence length="154" mass="16462">MPETQVKMLPVLLLFIYLTVQGLSLETRATEIQLFPSNGQEDVNPDTQLRLTFPSPPSIGASGLIRVYDVASNDLVDSLNLSIPNPPSGMDFYFFPIIVRDNTATIYLHNNHLEYNKTYSVTIDPGSENAPSPLSSSHGGGERGGVGAGAGGAV</sequence>
<evidence type="ECO:0000313" key="3">
    <source>
        <dbReference type="EMBL" id="KAF2439126.1"/>
    </source>
</evidence>
<proteinExistence type="predicted"/>